<dbReference type="Gene3D" id="2.60.120.380">
    <property type="match status" value="1"/>
</dbReference>
<name>M8E4P9_9BACL</name>
<organism evidence="2 3">
    <name type="scientific">Brevibacillus borstelensis AK1</name>
    <dbReference type="NCBI Taxonomy" id="1300222"/>
    <lineage>
        <taxon>Bacteria</taxon>
        <taxon>Bacillati</taxon>
        <taxon>Bacillota</taxon>
        <taxon>Bacilli</taxon>
        <taxon>Bacillales</taxon>
        <taxon>Paenibacillaceae</taxon>
        <taxon>Brevibacillus</taxon>
    </lineage>
</organism>
<keyword evidence="1" id="KW-0732">Signal</keyword>
<reference evidence="2 3" key="1">
    <citation type="submission" date="2013-03" db="EMBL/GenBank/DDBJ databases">
        <title>Assembly of a new bacterial strain Brevibacillus borstelensis AK1.</title>
        <authorList>
            <person name="Rajan I."/>
            <person name="PoliReddy D."/>
            <person name="Sugumar T."/>
            <person name="Rathinam K."/>
            <person name="Alqarawi S."/>
            <person name="Khalil A.B."/>
            <person name="Sivakumar N."/>
        </authorList>
    </citation>
    <scope>NUCLEOTIDE SEQUENCE [LARGE SCALE GENOMIC DNA]</scope>
    <source>
        <strain evidence="2 3">AK1</strain>
    </source>
</reference>
<feature type="chain" id="PRO_5004095668" evidence="1">
    <location>
        <begin position="24"/>
        <end position="156"/>
    </location>
</feature>
<dbReference type="OrthoDB" id="9798386at2"/>
<dbReference type="Proteomes" id="UP000012081">
    <property type="component" value="Unassembled WGS sequence"/>
</dbReference>
<dbReference type="EMBL" id="APBN01000001">
    <property type="protein sequence ID" value="EMT54256.1"/>
    <property type="molecule type" value="Genomic_DNA"/>
</dbReference>
<keyword evidence="3" id="KW-1185">Reference proteome</keyword>
<dbReference type="SUPFAM" id="SSF89260">
    <property type="entry name" value="Collagen-binding domain"/>
    <property type="match status" value="1"/>
</dbReference>
<dbReference type="AlphaFoldDB" id="M8E4P9"/>
<accession>M8E4P9</accession>
<gene>
    <name evidence="2" type="ORF">I532_01580</name>
</gene>
<proteinExistence type="predicted"/>
<comment type="caution">
    <text evidence="2">The sequence shown here is derived from an EMBL/GenBank/DDBJ whole genome shotgun (WGS) entry which is preliminary data.</text>
</comment>
<evidence type="ECO:0000256" key="1">
    <source>
        <dbReference type="SAM" id="SignalP"/>
    </source>
</evidence>
<dbReference type="RefSeq" id="WP_003385972.1">
    <property type="nucleotide sequence ID" value="NZ_APBN01000001.1"/>
</dbReference>
<feature type="signal peptide" evidence="1">
    <location>
        <begin position="1"/>
        <end position="23"/>
    </location>
</feature>
<evidence type="ECO:0000313" key="3">
    <source>
        <dbReference type="Proteomes" id="UP000012081"/>
    </source>
</evidence>
<evidence type="ECO:0000313" key="2">
    <source>
        <dbReference type="EMBL" id="EMT54256.1"/>
    </source>
</evidence>
<sequence>MKKVVFSLLSLALASSVAVVTSAKENTANEIKPMAIYYDYEPNNYFDTASPFVAYNGNQINGTLSDNMDEDFYVFTAPSSGYYDFSIAYNNSRVKLSLILWDKNYDDIRIVHDTGNGVSFTEYLTKGEKYYLYTSVKTRPVGDSNIPVPYSIYVYN</sequence>
<protein>
    <submittedName>
        <fullName evidence="2">Uncharacterized protein</fullName>
    </submittedName>
</protein>